<evidence type="ECO:0000313" key="1">
    <source>
        <dbReference type="EMBL" id="KAK0057856.1"/>
    </source>
</evidence>
<dbReference type="EMBL" id="JASAOG010000052">
    <property type="protein sequence ID" value="KAK0057856.1"/>
    <property type="molecule type" value="Genomic_DNA"/>
</dbReference>
<evidence type="ECO:0000313" key="2">
    <source>
        <dbReference type="Proteomes" id="UP001233172"/>
    </source>
</evidence>
<keyword evidence="2" id="KW-1185">Reference proteome</keyword>
<dbReference type="Proteomes" id="UP001233172">
    <property type="component" value="Unassembled WGS sequence"/>
</dbReference>
<organism evidence="1 2">
    <name type="scientific">Biomphalaria pfeifferi</name>
    <name type="common">Bloodfluke planorb</name>
    <name type="synonym">Freshwater snail</name>
    <dbReference type="NCBI Taxonomy" id="112525"/>
    <lineage>
        <taxon>Eukaryota</taxon>
        <taxon>Metazoa</taxon>
        <taxon>Spiralia</taxon>
        <taxon>Lophotrochozoa</taxon>
        <taxon>Mollusca</taxon>
        <taxon>Gastropoda</taxon>
        <taxon>Heterobranchia</taxon>
        <taxon>Euthyneura</taxon>
        <taxon>Panpulmonata</taxon>
        <taxon>Hygrophila</taxon>
        <taxon>Lymnaeoidea</taxon>
        <taxon>Planorbidae</taxon>
        <taxon>Biomphalaria</taxon>
    </lineage>
</organism>
<reference evidence="1" key="2">
    <citation type="submission" date="2023-04" db="EMBL/GenBank/DDBJ databases">
        <authorList>
            <person name="Bu L."/>
            <person name="Lu L."/>
            <person name="Laidemitt M.R."/>
            <person name="Zhang S.M."/>
            <person name="Mutuku M."/>
            <person name="Mkoji G."/>
            <person name="Steinauer M."/>
            <person name="Loker E.S."/>
        </authorList>
    </citation>
    <scope>NUCLEOTIDE SEQUENCE</scope>
    <source>
        <strain evidence="1">KasaAsao</strain>
        <tissue evidence="1">Whole Snail</tissue>
    </source>
</reference>
<reference evidence="1" key="1">
    <citation type="journal article" date="2023" name="PLoS Negl. Trop. Dis.">
        <title>A genome sequence for Biomphalaria pfeifferi, the major vector snail for the human-infecting parasite Schistosoma mansoni.</title>
        <authorList>
            <person name="Bu L."/>
            <person name="Lu L."/>
            <person name="Laidemitt M.R."/>
            <person name="Zhang S.M."/>
            <person name="Mutuku M."/>
            <person name="Mkoji G."/>
            <person name="Steinauer M."/>
            <person name="Loker E.S."/>
        </authorList>
    </citation>
    <scope>NUCLEOTIDE SEQUENCE</scope>
    <source>
        <strain evidence="1">KasaAsao</strain>
    </source>
</reference>
<sequence length="71" mass="8073">MKAQLMRRHTMMNEITEPKKGHVTRWAINEAFSGADDKMAFAHVVGTNGGNESYDRLKPLRLVGNDRCQEL</sequence>
<name>A0AAD8BNZ5_BIOPF</name>
<protein>
    <submittedName>
        <fullName evidence="1">Uncharacterized protein</fullName>
    </submittedName>
</protein>
<comment type="caution">
    <text evidence="1">The sequence shown here is derived from an EMBL/GenBank/DDBJ whole genome shotgun (WGS) entry which is preliminary data.</text>
</comment>
<dbReference type="AlphaFoldDB" id="A0AAD8BNZ5"/>
<accession>A0AAD8BNZ5</accession>
<proteinExistence type="predicted"/>
<gene>
    <name evidence="1" type="ORF">Bpfe_012812</name>
</gene>